<keyword evidence="2" id="KW-1185">Reference proteome</keyword>
<evidence type="ECO:0000313" key="1">
    <source>
        <dbReference type="EMBL" id="KAH3801683.1"/>
    </source>
</evidence>
<proteinExistence type="predicted"/>
<reference evidence="1" key="1">
    <citation type="journal article" date="2019" name="bioRxiv">
        <title>The Genome of the Zebra Mussel, Dreissena polymorpha: A Resource for Invasive Species Research.</title>
        <authorList>
            <person name="McCartney M.A."/>
            <person name="Auch B."/>
            <person name="Kono T."/>
            <person name="Mallez S."/>
            <person name="Zhang Y."/>
            <person name="Obille A."/>
            <person name="Becker A."/>
            <person name="Abrahante J.E."/>
            <person name="Garbe J."/>
            <person name="Badalamenti J.P."/>
            <person name="Herman A."/>
            <person name="Mangelson H."/>
            <person name="Liachko I."/>
            <person name="Sullivan S."/>
            <person name="Sone E.D."/>
            <person name="Koren S."/>
            <person name="Silverstein K.A.T."/>
            <person name="Beckman K.B."/>
            <person name="Gohl D.M."/>
        </authorList>
    </citation>
    <scope>NUCLEOTIDE SEQUENCE</scope>
    <source>
        <strain evidence="1">Duluth1</strain>
        <tissue evidence="1">Whole animal</tissue>
    </source>
</reference>
<organism evidence="1 2">
    <name type="scientific">Dreissena polymorpha</name>
    <name type="common">Zebra mussel</name>
    <name type="synonym">Mytilus polymorpha</name>
    <dbReference type="NCBI Taxonomy" id="45954"/>
    <lineage>
        <taxon>Eukaryota</taxon>
        <taxon>Metazoa</taxon>
        <taxon>Spiralia</taxon>
        <taxon>Lophotrochozoa</taxon>
        <taxon>Mollusca</taxon>
        <taxon>Bivalvia</taxon>
        <taxon>Autobranchia</taxon>
        <taxon>Heteroconchia</taxon>
        <taxon>Euheterodonta</taxon>
        <taxon>Imparidentia</taxon>
        <taxon>Neoheterodontei</taxon>
        <taxon>Myida</taxon>
        <taxon>Dreissenoidea</taxon>
        <taxon>Dreissenidae</taxon>
        <taxon>Dreissena</taxon>
    </lineage>
</organism>
<name>A0A9D4FMP9_DREPO</name>
<dbReference type="EMBL" id="JAIWYP010000007">
    <property type="protein sequence ID" value="KAH3801683.1"/>
    <property type="molecule type" value="Genomic_DNA"/>
</dbReference>
<sequence length="70" mass="8087">MYALFALLSHEITNHSLDDIVWRFWKSISTIQLADVTSGLYIGYYCLRILEFKNLVLFIRFADVTSGLAI</sequence>
<gene>
    <name evidence="1" type="ORF">DPMN_155342</name>
</gene>
<protein>
    <submittedName>
        <fullName evidence="1">Uncharacterized protein</fullName>
    </submittedName>
</protein>
<reference evidence="1" key="2">
    <citation type="submission" date="2020-11" db="EMBL/GenBank/DDBJ databases">
        <authorList>
            <person name="McCartney M.A."/>
            <person name="Auch B."/>
            <person name="Kono T."/>
            <person name="Mallez S."/>
            <person name="Becker A."/>
            <person name="Gohl D.M."/>
            <person name="Silverstein K.A.T."/>
            <person name="Koren S."/>
            <person name="Bechman K.B."/>
            <person name="Herman A."/>
            <person name="Abrahante J.E."/>
            <person name="Garbe J."/>
        </authorList>
    </citation>
    <scope>NUCLEOTIDE SEQUENCE</scope>
    <source>
        <strain evidence="1">Duluth1</strain>
        <tissue evidence="1">Whole animal</tissue>
    </source>
</reference>
<accession>A0A9D4FMP9</accession>
<dbReference type="AlphaFoldDB" id="A0A9D4FMP9"/>
<dbReference type="Proteomes" id="UP000828390">
    <property type="component" value="Unassembled WGS sequence"/>
</dbReference>
<evidence type="ECO:0000313" key="2">
    <source>
        <dbReference type="Proteomes" id="UP000828390"/>
    </source>
</evidence>
<comment type="caution">
    <text evidence="1">The sequence shown here is derived from an EMBL/GenBank/DDBJ whole genome shotgun (WGS) entry which is preliminary data.</text>
</comment>